<accession>A0A212J6T5</accession>
<proteinExistence type="predicted"/>
<protein>
    <submittedName>
        <fullName evidence="1">Uncharacterized protein</fullName>
    </submittedName>
</protein>
<organism evidence="1">
    <name type="scientific">uncultured Dysgonomonas sp</name>
    <dbReference type="NCBI Taxonomy" id="206096"/>
    <lineage>
        <taxon>Bacteria</taxon>
        <taxon>Pseudomonadati</taxon>
        <taxon>Bacteroidota</taxon>
        <taxon>Bacteroidia</taxon>
        <taxon>Bacteroidales</taxon>
        <taxon>Dysgonomonadaceae</taxon>
        <taxon>Dysgonomonas</taxon>
        <taxon>environmental samples</taxon>
    </lineage>
</organism>
<name>A0A212J6T5_9BACT</name>
<evidence type="ECO:0000313" key="1">
    <source>
        <dbReference type="EMBL" id="SBV95162.1"/>
    </source>
</evidence>
<dbReference type="EMBL" id="FLUL01000001">
    <property type="protein sequence ID" value="SBV95162.1"/>
    <property type="molecule type" value="Genomic_DNA"/>
</dbReference>
<reference evidence="1" key="1">
    <citation type="submission" date="2016-04" db="EMBL/GenBank/DDBJ databases">
        <authorList>
            <person name="Evans L.H."/>
            <person name="Alamgir A."/>
            <person name="Owens N."/>
            <person name="Weber N.D."/>
            <person name="Virtaneva K."/>
            <person name="Barbian K."/>
            <person name="Babar A."/>
            <person name="Rosenke K."/>
        </authorList>
    </citation>
    <scope>NUCLEOTIDE SEQUENCE</scope>
    <source>
        <strain evidence="1">86-2</strain>
    </source>
</reference>
<sequence>MPITAYQVQGFNLSSYKKNTPNRDRTNLHINIDNKGYSCDSL</sequence>
<dbReference type="AlphaFoldDB" id="A0A212J6T5"/>
<gene>
    <name evidence="1" type="ORF">KL86DYS2_10860</name>
</gene>